<evidence type="ECO:0000259" key="2">
    <source>
        <dbReference type="Pfam" id="PF04972"/>
    </source>
</evidence>
<feature type="domain" description="BON" evidence="2">
    <location>
        <begin position="31"/>
        <end position="91"/>
    </location>
</feature>
<evidence type="ECO:0000256" key="1">
    <source>
        <dbReference type="SAM" id="Phobius"/>
    </source>
</evidence>
<accession>A0ABU0SCV7</accession>
<feature type="transmembrane region" description="Helical" evidence="1">
    <location>
        <begin position="7"/>
        <end position="27"/>
    </location>
</feature>
<reference evidence="3 4" key="1">
    <citation type="submission" date="2023-07" db="EMBL/GenBank/DDBJ databases">
        <title>Comparative genomics of wheat-associated soil bacteria to identify genetic determinants of phenazine resistance.</title>
        <authorList>
            <person name="Mouncey N."/>
        </authorList>
    </citation>
    <scope>NUCLEOTIDE SEQUENCE [LARGE SCALE GENOMIC DNA]</scope>
    <source>
        <strain evidence="3 4">W4I11</strain>
    </source>
</reference>
<keyword evidence="1" id="KW-0472">Membrane</keyword>
<dbReference type="RefSeq" id="WP_115051865.1">
    <property type="nucleotide sequence ID" value="NZ_JAUSZT010000003.1"/>
</dbReference>
<name>A0ABU0SCV7_9HYPH</name>
<dbReference type="EMBL" id="JAUSZT010000003">
    <property type="protein sequence ID" value="MDQ0998598.1"/>
    <property type="molecule type" value="Genomic_DNA"/>
</dbReference>
<dbReference type="InterPro" id="IPR007055">
    <property type="entry name" value="BON_dom"/>
</dbReference>
<comment type="caution">
    <text evidence="3">The sequence shown here is derived from an EMBL/GenBank/DDBJ whole genome shotgun (WGS) entry which is preliminary data.</text>
</comment>
<proteinExistence type="predicted"/>
<evidence type="ECO:0000313" key="3">
    <source>
        <dbReference type="EMBL" id="MDQ0998598.1"/>
    </source>
</evidence>
<protein>
    <recommendedName>
        <fullName evidence="2">BON domain-containing protein</fullName>
    </recommendedName>
</protein>
<sequence length="220" mass="23079">MRALKNWFWPGIITVALLTVLAGWFLAGPIDARITEAANTALSAQNDWASAEVDGRDLILKGVAPSEEALADAIKITNEIPGVRIVDNQTTLLSLAEPFSFVITKSDDGILLSGNVPYGDTRAKILSAAELAMPGIEILDEMAVARGAPPAFFELVQFALGQAAQLINGEVEISGKTYTIRGTPASSADYAAINDALKKPLPGDAALNEIKLVPPVGQGG</sequence>
<keyword evidence="1" id="KW-1133">Transmembrane helix</keyword>
<organism evidence="3 4">
    <name type="scientific">Phyllobacterium ifriqiyense</name>
    <dbReference type="NCBI Taxonomy" id="314238"/>
    <lineage>
        <taxon>Bacteria</taxon>
        <taxon>Pseudomonadati</taxon>
        <taxon>Pseudomonadota</taxon>
        <taxon>Alphaproteobacteria</taxon>
        <taxon>Hyphomicrobiales</taxon>
        <taxon>Phyllobacteriaceae</taxon>
        <taxon>Phyllobacterium</taxon>
    </lineage>
</organism>
<dbReference type="Gene3D" id="3.40.1520.20">
    <property type="match status" value="1"/>
</dbReference>
<gene>
    <name evidence="3" type="ORF">QFZ34_003780</name>
</gene>
<dbReference type="Pfam" id="PF04972">
    <property type="entry name" value="BON"/>
    <property type="match status" value="1"/>
</dbReference>
<keyword evidence="1" id="KW-0812">Transmembrane</keyword>
<dbReference type="Proteomes" id="UP001237780">
    <property type="component" value="Unassembled WGS sequence"/>
</dbReference>
<evidence type="ECO:0000313" key="4">
    <source>
        <dbReference type="Proteomes" id="UP001237780"/>
    </source>
</evidence>
<keyword evidence="4" id="KW-1185">Reference proteome</keyword>